<organism evidence="1">
    <name type="scientific">Nakamurella sp. A5-74</name>
    <dbReference type="NCBI Taxonomy" id="3158264"/>
    <lineage>
        <taxon>Bacteria</taxon>
        <taxon>Bacillati</taxon>
        <taxon>Actinomycetota</taxon>
        <taxon>Actinomycetes</taxon>
        <taxon>Nakamurellales</taxon>
        <taxon>Nakamurellaceae</taxon>
        <taxon>Nakamurella</taxon>
    </lineage>
</organism>
<protein>
    <submittedName>
        <fullName evidence="1">Uncharacterized protein</fullName>
    </submittedName>
</protein>
<dbReference type="RefSeq" id="WP_353651168.1">
    <property type="nucleotide sequence ID" value="NZ_CP159218.1"/>
</dbReference>
<gene>
    <name evidence="1" type="ORF">ABLG96_09950</name>
</gene>
<evidence type="ECO:0000313" key="1">
    <source>
        <dbReference type="EMBL" id="XCG65563.1"/>
    </source>
</evidence>
<name>A0AAU8DTL8_9ACTN</name>
<dbReference type="EMBL" id="CP159218">
    <property type="protein sequence ID" value="XCG65563.1"/>
    <property type="molecule type" value="Genomic_DNA"/>
</dbReference>
<proteinExistence type="predicted"/>
<dbReference type="AlphaFoldDB" id="A0AAU8DTL8"/>
<accession>A0AAU8DTL8</accession>
<reference evidence="1" key="1">
    <citation type="submission" date="2024-05" db="EMBL/GenBank/DDBJ databases">
        <authorList>
            <person name="Cai S.Y."/>
            <person name="Jin L.M."/>
            <person name="Li H.R."/>
        </authorList>
    </citation>
    <scope>NUCLEOTIDE SEQUENCE</scope>
    <source>
        <strain evidence="1">A5-74</strain>
    </source>
</reference>
<sequence>MLNKTINNSSARTKFGAQANISSSGAVRCAYGIVSGQQKASLRVTQYKTVAAADAQVRVTLESETGLGAKVSTATVGGQQANVMLRAGGLVNVRYGTWVLAVAAADGTLSGDQAAQMAALGDLVLKRILATA</sequence>